<feature type="transmembrane region" description="Helical" evidence="1">
    <location>
        <begin position="102"/>
        <end position="121"/>
    </location>
</feature>
<feature type="transmembrane region" description="Helical" evidence="1">
    <location>
        <begin position="356"/>
        <end position="376"/>
    </location>
</feature>
<evidence type="ECO:0000259" key="2">
    <source>
        <dbReference type="PROSITE" id="PS50850"/>
    </source>
</evidence>
<keyword evidence="1" id="KW-0472">Membrane</keyword>
<keyword evidence="1" id="KW-1133">Transmembrane helix</keyword>
<protein>
    <submittedName>
        <fullName evidence="3">MFS transporter</fullName>
    </submittedName>
</protein>
<organism evidence="3 4">
    <name type="scientific">Tessaracoccus palaemonis</name>
    <dbReference type="NCBI Taxonomy" id="2829499"/>
    <lineage>
        <taxon>Bacteria</taxon>
        <taxon>Bacillati</taxon>
        <taxon>Actinomycetota</taxon>
        <taxon>Actinomycetes</taxon>
        <taxon>Propionibacteriales</taxon>
        <taxon>Propionibacteriaceae</taxon>
        <taxon>Tessaracoccus</taxon>
    </lineage>
</organism>
<feature type="transmembrane region" description="Helical" evidence="1">
    <location>
        <begin position="239"/>
        <end position="259"/>
    </location>
</feature>
<dbReference type="InterPro" id="IPR020846">
    <property type="entry name" value="MFS_dom"/>
</dbReference>
<evidence type="ECO:0000256" key="1">
    <source>
        <dbReference type="SAM" id="Phobius"/>
    </source>
</evidence>
<dbReference type="EMBL" id="CP079216">
    <property type="protein sequence ID" value="QXT63185.1"/>
    <property type="molecule type" value="Genomic_DNA"/>
</dbReference>
<proteinExistence type="predicted"/>
<keyword evidence="4" id="KW-1185">Reference proteome</keyword>
<dbReference type="Pfam" id="PF07690">
    <property type="entry name" value="MFS_1"/>
    <property type="match status" value="2"/>
</dbReference>
<sequence>MRQFADLLKLPGLALVITAQLLARFPAGMYSLGILMHVEHSQGNYTSAGLVLAAFSIGTAVAGPVVSRQLSRFGTMPVLLVTLILAVSSVVILAVVPLSLPAMMILGALGGAATPPIIPAVRSLYPQLVPQNQLTRLFSLDAALQEIIWVIGPVAITLLVTLLGSSTALLIVATIQVVGGLIFTFAPHVRRLRIPATSSGFGKVLRNSSVVLMFVTSMFLIGGFAAVEAAIVASFGEGSLNAGLVLGICSIGSLLGGLISGQRPLTRWSMALRLVVVTAGFGIAAATSGFWALSIALFIAGLGCAPALAAVSSVIAGSVDFSDTAEAYGWIGTGQLLGASVGSALAGVAIDHAGGQGGLLVSFGIVAVAAVIAALFRRAQPDLSSLVEIIEAH</sequence>
<dbReference type="PROSITE" id="PS50850">
    <property type="entry name" value="MFS"/>
    <property type="match status" value="1"/>
</dbReference>
<evidence type="ECO:0000313" key="3">
    <source>
        <dbReference type="EMBL" id="QXT63185.1"/>
    </source>
</evidence>
<feature type="transmembrane region" description="Helical" evidence="1">
    <location>
        <begin position="78"/>
        <end position="96"/>
    </location>
</feature>
<feature type="domain" description="Major facilitator superfamily (MFS) profile" evidence="2">
    <location>
        <begin position="172"/>
        <end position="393"/>
    </location>
</feature>
<feature type="transmembrane region" description="Helical" evidence="1">
    <location>
        <begin position="297"/>
        <end position="316"/>
    </location>
</feature>
<gene>
    <name evidence="3" type="ORF">KDB89_01485</name>
</gene>
<reference evidence="3 4" key="1">
    <citation type="submission" date="2021-07" db="EMBL/GenBank/DDBJ databases">
        <title>complete genome sequencing of Tessaracoccus sp.J1M15.</title>
        <authorList>
            <person name="Bae J.-W."/>
            <person name="Kim D.-y."/>
        </authorList>
    </citation>
    <scope>NUCLEOTIDE SEQUENCE [LARGE SCALE GENOMIC DNA]</scope>
    <source>
        <strain evidence="3 4">J1M15</strain>
    </source>
</reference>
<name>A0ABX8SIP7_9ACTN</name>
<dbReference type="Proteomes" id="UP000824504">
    <property type="component" value="Chromosome"/>
</dbReference>
<feature type="transmembrane region" description="Helical" evidence="1">
    <location>
        <begin position="142"/>
        <end position="163"/>
    </location>
</feature>
<dbReference type="RefSeq" id="WP_219082843.1">
    <property type="nucleotide sequence ID" value="NZ_CP079216.1"/>
</dbReference>
<feature type="transmembrane region" description="Helical" evidence="1">
    <location>
        <begin position="169"/>
        <end position="189"/>
    </location>
</feature>
<dbReference type="InterPro" id="IPR011701">
    <property type="entry name" value="MFS"/>
</dbReference>
<feature type="transmembrane region" description="Helical" evidence="1">
    <location>
        <begin position="271"/>
        <end position="291"/>
    </location>
</feature>
<dbReference type="PANTHER" id="PTHR23542">
    <property type="match status" value="1"/>
</dbReference>
<feature type="transmembrane region" description="Helical" evidence="1">
    <location>
        <begin position="210"/>
        <end position="233"/>
    </location>
</feature>
<accession>A0ABX8SIP7</accession>
<keyword evidence="1" id="KW-0812">Transmembrane</keyword>
<evidence type="ECO:0000313" key="4">
    <source>
        <dbReference type="Proteomes" id="UP000824504"/>
    </source>
</evidence>
<feature type="transmembrane region" description="Helical" evidence="1">
    <location>
        <begin position="47"/>
        <end position="66"/>
    </location>
</feature>
<feature type="transmembrane region" description="Helical" evidence="1">
    <location>
        <begin position="328"/>
        <end position="350"/>
    </location>
</feature>
<dbReference type="PANTHER" id="PTHR23542:SF1">
    <property type="entry name" value="MAJOR FACILITATOR SUPERFAMILY (MFS) PROFILE DOMAIN-CONTAINING PROTEIN"/>
    <property type="match status" value="1"/>
</dbReference>